<dbReference type="Gene3D" id="1.25.40.390">
    <property type="match status" value="1"/>
</dbReference>
<dbReference type="InterPro" id="IPR011990">
    <property type="entry name" value="TPR-like_helical_dom_sf"/>
</dbReference>
<dbReference type="Pfam" id="PF14322">
    <property type="entry name" value="SusD-like_3"/>
    <property type="match status" value="1"/>
</dbReference>
<evidence type="ECO:0000313" key="9">
    <source>
        <dbReference type="EMBL" id="TDS55929.1"/>
    </source>
</evidence>
<evidence type="ECO:0000259" key="8">
    <source>
        <dbReference type="Pfam" id="PF14322"/>
    </source>
</evidence>
<protein>
    <submittedName>
        <fullName evidence="9">SusD-like starch-binding protein associating with outer membrane</fullName>
    </submittedName>
</protein>
<feature type="signal peptide" evidence="6">
    <location>
        <begin position="1"/>
        <end position="19"/>
    </location>
</feature>
<keyword evidence="3 6" id="KW-0732">Signal</keyword>
<evidence type="ECO:0000256" key="1">
    <source>
        <dbReference type="ARBA" id="ARBA00004442"/>
    </source>
</evidence>
<feature type="domain" description="RagB/SusD" evidence="7">
    <location>
        <begin position="372"/>
        <end position="492"/>
    </location>
</feature>
<evidence type="ECO:0000313" key="10">
    <source>
        <dbReference type="Proteomes" id="UP000295215"/>
    </source>
</evidence>
<dbReference type="AlphaFoldDB" id="A0A4R7ERT5"/>
<evidence type="ECO:0000256" key="5">
    <source>
        <dbReference type="ARBA" id="ARBA00023237"/>
    </source>
</evidence>
<evidence type="ECO:0000256" key="6">
    <source>
        <dbReference type="SAM" id="SignalP"/>
    </source>
</evidence>
<name>A0A4R7ERT5_9FLAO</name>
<evidence type="ECO:0000256" key="2">
    <source>
        <dbReference type="ARBA" id="ARBA00006275"/>
    </source>
</evidence>
<keyword evidence="5" id="KW-0998">Cell outer membrane</keyword>
<comment type="caution">
    <text evidence="9">The sequence shown here is derived from an EMBL/GenBank/DDBJ whole genome shotgun (WGS) entry which is preliminary data.</text>
</comment>
<dbReference type="Proteomes" id="UP000295215">
    <property type="component" value="Unassembled WGS sequence"/>
</dbReference>
<dbReference type="InterPro" id="IPR033985">
    <property type="entry name" value="SusD-like_N"/>
</dbReference>
<dbReference type="SUPFAM" id="SSF48452">
    <property type="entry name" value="TPR-like"/>
    <property type="match status" value="1"/>
</dbReference>
<dbReference type="InterPro" id="IPR012944">
    <property type="entry name" value="SusD_RagB_dom"/>
</dbReference>
<accession>A0A4R7ERT5</accession>
<evidence type="ECO:0000259" key="7">
    <source>
        <dbReference type="Pfam" id="PF07980"/>
    </source>
</evidence>
<dbReference type="Pfam" id="PF07980">
    <property type="entry name" value="SusD_RagB"/>
    <property type="match status" value="1"/>
</dbReference>
<keyword evidence="10" id="KW-1185">Reference proteome</keyword>
<dbReference type="GO" id="GO:0009279">
    <property type="term" value="C:cell outer membrane"/>
    <property type="evidence" value="ECO:0007669"/>
    <property type="project" value="UniProtKB-SubCell"/>
</dbReference>
<dbReference type="PROSITE" id="PS51257">
    <property type="entry name" value="PROKAR_LIPOPROTEIN"/>
    <property type="match status" value="1"/>
</dbReference>
<gene>
    <name evidence="9" type="ORF">C8P70_12150</name>
</gene>
<dbReference type="EMBL" id="SOAG01000021">
    <property type="protein sequence ID" value="TDS55929.1"/>
    <property type="molecule type" value="Genomic_DNA"/>
</dbReference>
<comment type="similarity">
    <text evidence="2">Belongs to the SusD family.</text>
</comment>
<feature type="domain" description="SusD-like N-terminal" evidence="8">
    <location>
        <begin position="23"/>
        <end position="235"/>
    </location>
</feature>
<reference evidence="9 10" key="1">
    <citation type="submission" date="2019-03" db="EMBL/GenBank/DDBJ databases">
        <title>Genomic Encyclopedia of Archaeal and Bacterial Type Strains, Phase II (KMG-II): from individual species to whole genera.</title>
        <authorList>
            <person name="Goeker M."/>
        </authorList>
    </citation>
    <scope>NUCLEOTIDE SEQUENCE [LARGE SCALE GENOMIC DNA]</scope>
    <source>
        <strain evidence="9 10">DSM 28213</strain>
    </source>
</reference>
<proteinExistence type="inferred from homology"/>
<organism evidence="9 10">
    <name type="scientific">Myroides indicus</name>
    <dbReference type="NCBI Taxonomy" id="1323422"/>
    <lineage>
        <taxon>Bacteria</taxon>
        <taxon>Pseudomonadati</taxon>
        <taxon>Bacteroidota</taxon>
        <taxon>Flavobacteriia</taxon>
        <taxon>Flavobacteriales</taxon>
        <taxon>Flavobacteriaceae</taxon>
        <taxon>Myroides</taxon>
    </lineage>
</organism>
<dbReference type="OrthoDB" id="1147023at2"/>
<sequence>MKRLKMTIGVLITSLSVIGCSGFLDETPDNRTKIDSPEKVGEVVTLAYPKGTFIEFADVMSDNAVDSEKISVENVSNTEAFFWEDIRSESQDSPTYYWNACYKAIAQANTAIEAADKMEAELQSKGRTAELQKNWGYKGEALVARAYAHFMLVNLWAKTYNPATASSDMGIPYTRTVETTLLPAYERNSVQEVYDFIEEDLLEGLDLIEYLERSPATEKFHFGVESAKAFATRFFIYKGNFDKALEYSENIPVNGSTLRDLTYYGSLGTEEVQVLYSDPSETTNLLISSVMSNKAYTGGGRYNFRRAAADAFLFSTDSNPFGKSWNFGTLAYTVSEQFLGRPKFVRSFEVTDPTNQTGFRYTNVVLFSNDMLYLDRIEALISTNQLSEALAMLNVFTKRSTINAGSGDVLTEAKLLAVGSSTTIDPFYASELSDKQKAYLGYLADMRRRESYLEGIRWFDVRRYNMELVHRNTYNSSREEILTKDDNRRQLQIPQMAISNGIPANPR</sequence>
<feature type="chain" id="PRO_5020254084" evidence="6">
    <location>
        <begin position="20"/>
        <end position="507"/>
    </location>
</feature>
<dbReference type="RefSeq" id="WP_133713115.1">
    <property type="nucleotide sequence ID" value="NZ_SOAG01000021.1"/>
</dbReference>
<keyword evidence="4" id="KW-0472">Membrane</keyword>
<evidence type="ECO:0000256" key="4">
    <source>
        <dbReference type="ARBA" id="ARBA00023136"/>
    </source>
</evidence>
<comment type="subcellular location">
    <subcellularLocation>
        <location evidence="1">Cell outer membrane</location>
    </subcellularLocation>
</comment>
<evidence type="ECO:0000256" key="3">
    <source>
        <dbReference type="ARBA" id="ARBA00022729"/>
    </source>
</evidence>